<sequence>MRMLRGVLGGLLAAALAFGGATATLPQMAEGRDDKVYDYIYSKERSSFPAYVARTMSKNGYLTFGSSELATTKSLVPTVPSAVLGEHNAGVDMTSVGTTFCQSLWHAVAAGAYDSHVEQRKVVFLLSPQWFFKENGWQHAFKQVYSHELYREFCSNPNIPDHVKSYVRTRMGQLGVDEGSIAAANHDTPLDAINDQAMHMKDVLMARASLTSMEATALPMSDERRSGKVTEPDWDALMEEGRQIGPQKCTNNPHRFHDGHYTRYLGKNYEKDENFHEADAEYADFKCFLEVCKACGWQPLVMIMPVNGPWYDISNVSREERARFYQRIIDMCNDAGATYADFSSCEYEPYFLCDPTHPGWVGWVRMEKAVYDFVHGRDDEFLGGAGFGTAEGIGMGPLDQKE</sequence>
<dbReference type="InterPro" id="IPR023896">
    <property type="entry name" value="LTA_DltD"/>
</dbReference>
<proteinExistence type="predicted"/>
<name>A0A6M8J5Z8_9ACTN</name>
<dbReference type="KEGG" id="bwa:HLV38_04015"/>
<dbReference type="PANTHER" id="PTHR40039">
    <property type="entry name" value="PROTEIN DLTD"/>
    <property type="match status" value="1"/>
</dbReference>
<dbReference type="PANTHER" id="PTHR40039:SF1">
    <property type="entry name" value="PROTEIN DLTD"/>
    <property type="match status" value="1"/>
</dbReference>
<accession>A0A6M8J5Z8</accession>
<gene>
    <name evidence="1" type="primary">dltD</name>
    <name evidence="1" type="ORF">HLV38_04015</name>
</gene>
<dbReference type="InterPro" id="IPR006998">
    <property type="entry name" value="DltD"/>
</dbReference>
<dbReference type="EMBL" id="CP053716">
    <property type="protein sequence ID" value="QKF07376.1"/>
    <property type="molecule type" value="Genomic_DNA"/>
</dbReference>
<dbReference type="Proteomes" id="UP000503297">
    <property type="component" value="Chromosome"/>
</dbReference>
<protein>
    <submittedName>
        <fullName evidence="1">D-alanyl-lipoteichoic acid biosynthesis protein DltD</fullName>
    </submittedName>
</protein>
<evidence type="ECO:0000313" key="1">
    <source>
        <dbReference type="EMBL" id="QKF07376.1"/>
    </source>
</evidence>
<dbReference type="SUPFAM" id="SSF52266">
    <property type="entry name" value="SGNH hydrolase"/>
    <property type="match status" value="1"/>
</dbReference>
<evidence type="ECO:0000313" key="2">
    <source>
        <dbReference type="Proteomes" id="UP000503297"/>
    </source>
</evidence>
<organism evidence="1 2">
    <name type="scientific">Berryella wangjianweii</name>
    <dbReference type="NCBI Taxonomy" id="2734634"/>
    <lineage>
        <taxon>Bacteria</taxon>
        <taxon>Bacillati</taxon>
        <taxon>Actinomycetota</taxon>
        <taxon>Coriobacteriia</taxon>
        <taxon>Eggerthellales</taxon>
        <taxon>Eggerthellaceae</taxon>
        <taxon>Berryella</taxon>
    </lineage>
</organism>
<dbReference type="Pfam" id="PF04914">
    <property type="entry name" value="DltD"/>
    <property type="match status" value="1"/>
</dbReference>
<reference evidence="2" key="1">
    <citation type="submission" date="2020-05" db="EMBL/GenBank/DDBJ databases">
        <title>Novel species in genus Nocardioides.</title>
        <authorList>
            <person name="Zhang G."/>
        </authorList>
    </citation>
    <scope>NUCLEOTIDE SEQUENCE [LARGE SCALE GENOMIC DNA]</scope>
    <source>
        <strain evidence="2">zg-1050</strain>
    </source>
</reference>
<dbReference type="NCBIfam" id="TIGR04092">
    <property type="entry name" value="LTA_DltD"/>
    <property type="match status" value="1"/>
</dbReference>
<keyword evidence="2" id="KW-1185">Reference proteome</keyword>
<dbReference type="AlphaFoldDB" id="A0A6M8J5Z8"/>